<name>W6MAK9_9GAMM</name>
<dbReference type="Pfam" id="PF02518">
    <property type="entry name" value="HATPase_c"/>
    <property type="match status" value="1"/>
</dbReference>
<evidence type="ECO:0000313" key="11">
    <source>
        <dbReference type="EMBL" id="CDI04802.1"/>
    </source>
</evidence>
<dbReference type="SMART" id="SM00388">
    <property type="entry name" value="HisKA"/>
    <property type="match status" value="1"/>
</dbReference>
<keyword evidence="12" id="KW-1185">Reference proteome</keyword>
<evidence type="ECO:0000259" key="9">
    <source>
        <dbReference type="PROSITE" id="PS50109"/>
    </source>
</evidence>
<dbReference type="PANTHER" id="PTHR43711">
    <property type="entry name" value="TWO-COMPONENT HISTIDINE KINASE"/>
    <property type="match status" value="1"/>
</dbReference>
<accession>W6MAK9</accession>
<evidence type="ECO:0000256" key="6">
    <source>
        <dbReference type="ARBA" id="ARBA00022777"/>
    </source>
</evidence>
<gene>
    <name evidence="11" type="ORF">BN873_p70040</name>
</gene>
<dbReference type="InterPro" id="IPR003660">
    <property type="entry name" value="HAMP_dom"/>
</dbReference>
<dbReference type="SUPFAM" id="SSF55874">
    <property type="entry name" value="ATPase domain of HSP90 chaperone/DNA topoisomerase II/histidine kinase"/>
    <property type="match status" value="1"/>
</dbReference>
<dbReference type="PRINTS" id="PR00344">
    <property type="entry name" value="BCTRLSENSOR"/>
</dbReference>
<dbReference type="PANTHER" id="PTHR43711:SF26">
    <property type="entry name" value="SENSOR HISTIDINE KINASE RCSC"/>
    <property type="match status" value="1"/>
</dbReference>
<dbReference type="CDD" id="cd00082">
    <property type="entry name" value="HisKA"/>
    <property type="match status" value="1"/>
</dbReference>
<dbReference type="PROSITE" id="PS50109">
    <property type="entry name" value="HIS_KIN"/>
    <property type="match status" value="1"/>
</dbReference>
<dbReference type="AlphaFoldDB" id="W6MAK9"/>
<dbReference type="Pfam" id="PF00672">
    <property type="entry name" value="HAMP"/>
    <property type="match status" value="1"/>
</dbReference>
<protein>
    <recommendedName>
        <fullName evidence="3">histidine kinase</fullName>
        <ecNumber evidence="3">2.7.13.3</ecNumber>
    </recommendedName>
</protein>
<dbReference type="CDD" id="cd16922">
    <property type="entry name" value="HATPase_EvgS-ArcB-TorS-like"/>
    <property type="match status" value="1"/>
</dbReference>
<evidence type="ECO:0000259" key="10">
    <source>
        <dbReference type="PROSITE" id="PS50885"/>
    </source>
</evidence>
<keyword evidence="7" id="KW-0902">Two-component regulatory system</keyword>
<dbReference type="SUPFAM" id="SSF47384">
    <property type="entry name" value="Homodimeric domain of signal transducing histidine kinase"/>
    <property type="match status" value="1"/>
</dbReference>
<keyword evidence="8" id="KW-0472">Membrane</keyword>
<dbReference type="InterPro" id="IPR005467">
    <property type="entry name" value="His_kinase_dom"/>
</dbReference>
<dbReference type="SMART" id="SM00387">
    <property type="entry name" value="HATPase_c"/>
    <property type="match status" value="1"/>
</dbReference>
<evidence type="ECO:0000256" key="8">
    <source>
        <dbReference type="SAM" id="Phobius"/>
    </source>
</evidence>
<dbReference type="InterPro" id="IPR036890">
    <property type="entry name" value="HATPase_C_sf"/>
</dbReference>
<dbReference type="PROSITE" id="PS50885">
    <property type="entry name" value="HAMP"/>
    <property type="match status" value="1"/>
</dbReference>
<evidence type="ECO:0000256" key="2">
    <source>
        <dbReference type="ARBA" id="ARBA00004370"/>
    </source>
</evidence>
<dbReference type="InterPro" id="IPR004358">
    <property type="entry name" value="Sig_transdc_His_kin-like_C"/>
</dbReference>
<dbReference type="SMART" id="SM00304">
    <property type="entry name" value="HAMP"/>
    <property type="match status" value="1"/>
</dbReference>
<evidence type="ECO:0000256" key="5">
    <source>
        <dbReference type="ARBA" id="ARBA00022679"/>
    </source>
</evidence>
<feature type="domain" description="Histidine kinase" evidence="9">
    <location>
        <begin position="145"/>
        <end position="369"/>
    </location>
</feature>
<feature type="domain" description="HAMP" evidence="10">
    <location>
        <begin position="53"/>
        <end position="105"/>
    </location>
</feature>
<dbReference type="InterPro" id="IPR003594">
    <property type="entry name" value="HATPase_dom"/>
</dbReference>
<evidence type="ECO:0000256" key="1">
    <source>
        <dbReference type="ARBA" id="ARBA00000085"/>
    </source>
</evidence>
<dbReference type="InterPro" id="IPR050736">
    <property type="entry name" value="Sensor_HK_Regulatory"/>
</dbReference>
<evidence type="ECO:0000256" key="7">
    <source>
        <dbReference type="ARBA" id="ARBA00023012"/>
    </source>
</evidence>
<keyword evidence="5 11" id="KW-0808">Transferase</keyword>
<evidence type="ECO:0000313" key="12">
    <source>
        <dbReference type="Proteomes" id="UP000035760"/>
    </source>
</evidence>
<dbReference type="InterPro" id="IPR003661">
    <property type="entry name" value="HisK_dim/P_dom"/>
</dbReference>
<dbReference type="Gene3D" id="3.30.565.10">
    <property type="entry name" value="Histidine kinase-like ATPase, C-terminal domain"/>
    <property type="match status" value="1"/>
</dbReference>
<proteinExistence type="predicted"/>
<comment type="subcellular location">
    <subcellularLocation>
        <location evidence="2">Membrane</location>
    </subcellularLocation>
</comment>
<sequence length="370" mass="40720">MAARNETQLLGYVAVAWRKAPLAQLRGWLFALNGAIALVLAAGIFAALQVFLRRLTDPLDRLAGVMRRMQAGETGARAAVTGPAETCEIGRVFNDLLDRLEQHRAALEQHRAALESEVVMRTQDLSAARDLALTADRYKSAFLATMSHEMRTPLQSIIGYTQESEKQLKFLEGDADPAILGMLAEYFGIVLTASDELLLRINQVLELAALEAGKREVAREWVDLPRLVNEVVAALKLHAARNRNRVDVICEGLRRIELDDDKIRQILRNLLDNACKFTHDGAVRLRVRAGNGVLSIEVADSGIGIPQDQLKLIFEPFRQVDMSDTRRYGGTGLGLAITKNVCQLLGGAIAVDSTPGVGSRFRVEIPLPIR</sequence>
<dbReference type="GO" id="GO:0016020">
    <property type="term" value="C:membrane"/>
    <property type="evidence" value="ECO:0007669"/>
    <property type="project" value="UniProtKB-SubCell"/>
</dbReference>
<keyword evidence="8" id="KW-1133">Transmembrane helix</keyword>
<dbReference type="EMBL" id="CBTJ020000119">
    <property type="protein sequence ID" value="CDI04802.1"/>
    <property type="molecule type" value="Genomic_DNA"/>
</dbReference>
<comment type="catalytic activity">
    <reaction evidence="1">
        <text>ATP + protein L-histidine = ADP + protein N-phospho-L-histidine.</text>
        <dbReference type="EC" id="2.7.13.3"/>
    </reaction>
</comment>
<dbReference type="CDD" id="cd06225">
    <property type="entry name" value="HAMP"/>
    <property type="match status" value="1"/>
</dbReference>
<dbReference type="Gene3D" id="1.10.287.130">
    <property type="match status" value="1"/>
</dbReference>
<dbReference type="Pfam" id="PF00512">
    <property type="entry name" value="HisKA"/>
    <property type="match status" value="1"/>
</dbReference>
<keyword evidence="8" id="KW-0812">Transmembrane</keyword>
<evidence type="ECO:0000256" key="4">
    <source>
        <dbReference type="ARBA" id="ARBA00022553"/>
    </source>
</evidence>
<evidence type="ECO:0000256" key="3">
    <source>
        <dbReference type="ARBA" id="ARBA00012438"/>
    </source>
</evidence>
<keyword evidence="4" id="KW-0597">Phosphoprotein</keyword>
<feature type="transmembrane region" description="Helical" evidence="8">
    <location>
        <begin position="28"/>
        <end position="52"/>
    </location>
</feature>
<keyword evidence="6 11" id="KW-0418">Kinase</keyword>
<dbReference type="GO" id="GO:0000155">
    <property type="term" value="F:phosphorelay sensor kinase activity"/>
    <property type="evidence" value="ECO:0007669"/>
    <property type="project" value="InterPro"/>
</dbReference>
<comment type="caution">
    <text evidence="11">The sequence shown here is derived from an EMBL/GenBank/DDBJ whole genome shotgun (WGS) entry which is preliminary data.</text>
</comment>
<dbReference type="Proteomes" id="UP000035760">
    <property type="component" value="Unassembled WGS sequence"/>
</dbReference>
<dbReference type="InterPro" id="IPR036097">
    <property type="entry name" value="HisK_dim/P_sf"/>
</dbReference>
<reference evidence="11" key="1">
    <citation type="submission" date="2013-07" db="EMBL/GenBank/DDBJ databases">
        <authorList>
            <person name="McIlroy S."/>
        </authorList>
    </citation>
    <scope>NUCLEOTIDE SEQUENCE [LARGE SCALE GENOMIC DNA]</scope>
    <source>
        <strain evidence="11">Run_A_D11</strain>
    </source>
</reference>
<reference evidence="11" key="2">
    <citation type="submission" date="2014-03" db="EMBL/GenBank/DDBJ databases">
        <title>Candidatus Competibacter-lineage genomes retrieved from metagenomes reveal functional metabolic diversity.</title>
        <authorList>
            <person name="McIlroy S.J."/>
            <person name="Albertsen M."/>
            <person name="Andresen E.K."/>
            <person name="Saunders A.M."/>
            <person name="Kristiansen R."/>
            <person name="Stokholm-Bjerregaard M."/>
            <person name="Nielsen K.L."/>
            <person name="Nielsen P.H."/>
        </authorList>
    </citation>
    <scope>NUCLEOTIDE SEQUENCE</scope>
    <source>
        <strain evidence="11">Run_A_D11</strain>
    </source>
</reference>
<dbReference type="EC" id="2.7.13.3" evidence="3"/>
<dbReference type="Gene3D" id="6.10.340.10">
    <property type="match status" value="1"/>
</dbReference>
<dbReference type="FunFam" id="3.30.565.10:FF:000010">
    <property type="entry name" value="Sensor histidine kinase RcsC"/>
    <property type="match status" value="1"/>
</dbReference>
<organism evidence="11 12">
    <name type="scientific">Candidatus Competibacter denitrificans Run_A_D11</name>
    <dbReference type="NCBI Taxonomy" id="1400863"/>
    <lineage>
        <taxon>Bacteria</taxon>
        <taxon>Pseudomonadati</taxon>
        <taxon>Pseudomonadota</taxon>
        <taxon>Gammaproteobacteria</taxon>
        <taxon>Candidatus Competibacteraceae</taxon>
        <taxon>Candidatus Competibacter</taxon>
    </lineage>
</organism>